<protein>
    <submittedName>
        <fullName evidence="2">Uncharacterized protein</fullName>
    </submittedName>
</protein>
<dbReference type="AlphaFoldDB" id="A0A3E2H3P1"/>
<feature type="region of interest" description="Disordered" evidence="1">
    <location>
        <begin position="268"/>
        <end position="307"/>
    </location>
</feature>
<feature type="compositionally biased region" description="Polar residues" evidence="1">
    <location>
        <begin position="326"/>
        <end position="336"/>
    </location>
</feature>
<feature type="region of interest" description="Disordered" evidence="1">
    <location>
        <begin position="25"/>
        <end position="74"/>
    </location>
</feature>
<dbReference type="OrthoDB" id="3946700at2759"/>
<feature type="region of interest" description="Disordered" evidence="1">
    <location>
        <begin position="184"/>
        <end position="231"/>
    </location>
</feature>
<feature type="compositionally biased region" description="Basic and acidic residues" evidence="1">
    <location>
        <begin position="40"/>
        <end position="51"/>
    </location>
</feature>
<evidence type="ECO:0000256" key="1">
    <source>
        <dbReference type="SAM" id="MobiDB-lite"/>
    </source>
</evidence>
<dbReference type="EMBL" id="NCSJ02000184">
    <property type="protein sequence ID" value="RFU27931.1"/>
    <property type="molecule type" value="Genomic_DNA"/>
</dbReference>
<feature type="non-terminal residue" evidence="2">
    <location>
        <position position="441"/>
    </location>
</feature>
<gene>
    <name evidence="2" type="ORF">B7463_g8416</name>
</gene>
<organism evidence="2 3">
    <name type="scientific">Scytalidium lignicola</name>
    <name type="common">Hyphomycete</name>
    <dbReference type="NCBI Taxonomy" id="5539"/>
    <lineage>
        <taxon>Eukaryota</taxon>
        <taxon>Fungi</taxon>
        <taxon>Dikarya</taxon>
        <taxon>Ascomycota</taxon>
        <taxon>Pezizomycotina</taxon>
        <taxon>Leotiomycetes</taxon>
        <taxon>Leotiomycetes incertae sedis</taxon>
        <taxon>Scytalidium</taxon>
    </lineage>
</organism>
<accession>A0A3E2H3P1</accession>
<evidence type="ECO:0000313" key="2">
    <source>
        <dbReference type="EMBL" id="RFU27931.1"/>
    </source>
</evidence>
<keyword evidence="3" id="KW-1185">Reference proteome</keyword>
<feature type="compositionally biased region" description="Polar residues" evidence="1">
    <location>
        <begin position="277"/>
        <end position="288"/>
    </location>
</feature>
<feature type="non-terminal residue" evidence="2">
    <location>
        <position position="1"/>
    </location>
</feature>
<feature type="region of interest" description="Disordered" evidence="1">
    <location>
        <begin position="326"/>
        <end position="352"/>
    </location>
</feature>
<proteinExistence type="predicted"/>
<dbReference type="OMA" id="IMEEHAN"/>
<sequence length="441" mass="48520">MGLPLFITPIEPEVVSKASEKIASGLRSTIRRQRPARRPSPREHTRSAIEQRRRRLLGGLATTGQSSPEDYDVVWEHERRATRPGAEARTDHVTLSQSDLAAMERPPLSRNTAVPGHPPLRHFGDIPPLVPESRDFSSINEHQREVPRIIQLREELRHIARRVPTPPYTETDLAFIARWNSDSPRASALTPGFSPAHPTSGESESRSPDEVDEPSESSSRLPPYTSDQPVRSLANRVQALQALNRASTRDMERSRLLIRQARTRLDGLGDRDRSLSPDNESTWNTLLTGITPDPQPPSAGSSFASSSVANSATNSLPVSASTSMTSLENSNASSSFHECDISDSGSNTDEEEELYGISGFTDLRSAGAFDSTRRSYSEIASESSSRAERIRGASHLGRDTPSLGGMQRIISALAARDDIPDDWWAGAGLSRNLRREPRLDE</sequence>
<feature type="compositionally biased region" description="Basic residues" evidence="1">
    <location>
        <begin position="29"/>
        <end position="39"/>
    </location>
</feature>
<feature type="compositionally biased region" description="Low complexity" evidence="1">
    <location>
        <begin position="298"/>
        <end position="307"/>
    </location>
</feature>
<reference evidence="2 3" key="1">
    <citation type="submission" date="2018-05" db="EMBL/GenBank/DDBJ databases">
        <title>Draft genome sequence of Scytalidium lignicola DSM 105466, a ubiquitous saprotrophic fungus.</title>
        <authorList>
            <person name="Buettner E."/>
            <person name="Gebauer A.M."/>
            <person name="Hofrichter M."/>
            <person name="Liers C."/>
            <person name="Kellner H."/>
        </authorList>
    </citation>
    <scope>NUCLEOTIDE SEQUENCE [LARGE SCALE GENOMIC DNA]</scope>
    <source>
        <strain evidence="2 3">DSM 105466</strain>
    </source>
</reference>
<dbReference type="Proteomes" id="UP000258309">
    <property type="component" value="Unassembled WGS sequence"/>
</dbReference>
<comment type="caution">
    <text evidence="2">The sequence shown here is derived from an EMBL/GenBank/DDBJ whole genome shotgun (WGS) entry which is preliminary data.</text>
</comment>
<feature type="region of interest" description="Disordered" evidence="1">
    <location>
        <begin position="377"/>
        <end position="402"/>
    </location>
</feature>
<evidence type="ECO:0000313" key="3">
    <source>
        <dbReference type="Proteomes" id="UP000258309"/>
    </source>
</evidence>
<name>A0A3E2H3P1_SCYLI</name>